<dbReference type="PANTHER" id="PTHR33162:SF1">
    <property type="entry name" value="SEC-INDEPENDENT PROTEIN TRANSLOCASE PROTEIN TATA, CHLOROPLASTIC"/>
    <property type="match status" value="1"/>
</dbReference>
<dbReference type="AlphaFoldDB" id="A0A381XGQ1"/>
<evidence type="ECO:0000256" key="1">
    <source>
        <dbReference type="ARBA" id="ARBA00004167"/>
    </source>
</evidence>
<keyword evidence="6" id="KW-1133">Transmembrane helix</keyword>
<dbReference type="PRINTS" id="PR01506">
    <property type="entry name" value="TATBPROTEIN"/>
</dbReference>
<keyword evidence="5" id="KW-0653">Protein transport</keyword>
<reference evidence="10" key="1">
    <citation type="submission" date="2018-05" db="EMBL/GenBank/DDBJ databases">
        <authorList>
            <person name="Lanie J.A."/>
            <person name="Ng W.-L."/>
            <person name="Kazmierczak K.M."/>
            <person name="Andrzejewski T.M."/>
            <person name="Davidsen T.M."/>
            <person name="Wayne K.J."/>
            <person name="Tettelin H."/>
            <person name="Glass J.I."/>
            <person name="Rusch D."/>
            <person name="Podicherti R."/>
            <person name="Tsui H.-C.T."/>
            <person name="Winkler M.E."/>
        </authorList>
    </citation>
    <scope>NUCLEOTIDE SEQUENCE</scope>
</reference>
<sequence>MFDVGFWEMLLLLALGLIILGPKKLPAIALKIGNYIGKARTLVNSFSRQMRQEIELEPKRPMVPKKAKPPSKSSQEELPLTETENGQDD</sequence>
<evidence type="ECO:0000256" key="9">
    <source>
        <dbReference type="SAM" id="MobiDB-lite"/>
    </source>
</evidence>
<dbReference type="InterPro" id="IPR003369">
    <property type="entry name" value="TatA/B/E"/>
</dbReference>
<evidence type="ECO:0000256" key="4">
    <source>
        <dbReference type="ARBA" id="ARBA00022692"/>
    </source>
</evidence>
<dbReference type="GO" id="GO:0043953">
    <property type="term" value="P:protein transport by the Tat complex"/>
    <property type="evidence" value="ECO:0007669"/>
    <property type="project" value="InterPro"/>
</dbReference>
<keyword evidence="8" id="KW-0472">Membrane</keyword>
<feature type="region of interest" description="Disordered" evidence="9">
    <location>
        <begin position="54"/>
        <end position="89"/>
    </location>
</feature>
<evidence type="ECO:0000256" key="3">
    <source>
        <dbReference type="ARBA" id="ARBA00022475"/>
    </source>
</evidence>
<evidence type="ECO:0000256" key="7">
    <source>
        <dbReference type="ARBA" id="ARBA00023010"/>
    </source>
</evidence>
<organism evidence="10">
    <name type="scientific">marine metagenome</name>
    <dbReference type="NCBI Taxonomy" id="408172"/>
    <lineage>
        <taxon>unclassified sequences</taxon>
        <taxon>metagenomes</taxon>
        <taxon>ecological metagenomes</taxon>
    </lineage>
</organism>
<dbReference type="InterPro" id="IPR018448">
    <property type="entry name" value="TatB"/>
</dbReference>
<dbReference type="PANTHER" id="PTHR33162">
    <property type="entry name" value="SEC-INDEPENDENT PROTEIN TRANSLOCASE PROTEIN TATA, CHLOROPLASTIC"/>
    <property type="match status" value="1"/>
</dbReference>
<keyword evidence="3" id="KW-1003">Cell membrane</keyword>
<evidence type="ECO:0000256" key="2">
    <source>
        <dbReference type="ARBA" id="ARBA00022448"/>
    </source>
</evidence>
<dbReference type="EMBL" id="UINC01015124">
    <property type="protein sequence ID" value="SVA63926.1"/>
    <property type="molecule type" value="Genomic_DNA"/>
</dbReference>
<evidence type="ECO:0008006" key="11">
    <source>
        <dbReference type="Google" id="ProtNLM"/>
    </source>
</evidence>
<evidence type="ECO:0000256" key="8">
    <source>
        <dbReference type="ARBA" id="ARBA00023136"/>
    </source>
</evidence>
<name>A0A381XGQ1_9ZZZZ</name>
<evidence type="ECO:0000313" key="10">
    <source>
        <dbReference type="EMBL" id="SVA63926.1"/>
    </source>
</evidence>
<protein>
    <recommendedName>
        <fullName evidence="11">Twin-arginine translocase subunit TatB</fullName>
    </recommendedName>
</protein>
<proteinExistence type="predicted"/>
<dbReference type="Gene3D" id="1.20.5.3310">
    <property type="match status" value="1"/>
</dbReference>
<gene>
    <name evidence="10" type="ORF">METZ01_LOCUS116780</name>
</gene>
<accession>A0A381XGQ1</accession>
<dbReference type="GO" id="GO:0016020">
    <property type="term" value="C:membrane"/>
    <property type="evidence" value="ECO:0007669"/>
    <property type="project" value="UniProtKB-SubCell"/>
</dbReference>
<evidence type="ECO:0000256" key="5">
    <source>
        <dbReference type="ARBA" id="ARBA00022927"/>
    </source>
</evidence>
<dbReference type="Pfam" id="PF02416">
    <property type="entry name" value="TatA_B_E"/>
    <property type="match status" value="1"/>
</dbReference>
<keyword evidence="2" id="KW-0813">Transport</keyword>
<evidence type="ECO:0000256" key="6">
    <source>
        <dbReference type="ARBA" id="ARBA00022989"/>
    </source>
</evidence>
<keyword evidence="4" id="KW-0812">Transmembrane</keyword>
<keyword evidence="7" id="KW-0811">Translocation</keyword>
<dbReference type="GO" id="GO:0008320">
    <property type="term" value="F:protein transmembrane transporter activity"/>
    <property type="evidence" value="ECO:0007669"/>
    <property type="project" value="InterPro"/>
</dbReference>
<comment type="subcellular location">
    <subcellularLocation>
        <location evidence="1">Membrane</location>
        <topology evidence="1">Single-pass membrane protein</topology>
    </subcellularLocation>
</comment>
<dbReference type="NCBIfam" id="TIGR01410">
    <property type="entry name" value="tatB"/>
    <property type="match status" value="1"/>
</dbReference>